<dbReference type="InterPro" id="IPR027385">
    <property type="entry name" value="Beta-barrel_OMP"/>
</dbReference>
<evidence type="ECO:0000313" key="6">
    <source>
        <dbReference type="Proteomes" id="UP000683551"/>
    </source>
</evidence>
<organism evidence="5 6">
    <name type="scientific">Ferrovum myxofaciens</name>
    <dbReference type="NCBI Taxonomy" id="416213"/>
    <lineage>
        <taxon>Bacteria</taxon>
        <taxon>Pseudomonadati</taxon>
        <taxon>Pseudomonadota</taxon>
        <taxon>Betaproteobacteria</taxon>
        <taxon>Ferrovales</taxon>
        <taxon>Ferrovaceae</taxon>
        <taxon>Ferrovum</taxon>
    </lineage>
</organism>
<feature type="domain" description="Outer membrane protein beta-barrel" evidence="4">
    <location>
        <begin position="22"/>
        <end position="205"/>
    </location>
</feature>
<dbReference type="AlphaFoldDB" id="A0A9E6MXX4"/>
<keyword evidence="2 3" id="KW-0732">Signal</keyword>
<dbReference type="SUPFAM" id="SSF56925">
    <property type="entry name" value="OMPA-like"/>
    <property type="match status" value="1"/>
</dbReference>
<name>A0A9E6MXX4_9PROT</name>
<evidence type="ECO:0000313" key="5">
    <source>
        <dbReference type="EMBL" id="QWY78388.1"/>
    </source>
</evidence>
<dbReference type="Gene3D" id="2.40.160.20">
    <property type="match status" value="1"/>
</dbReference>
<evidence type="ECO:0000256" key="3">
    <source>
        <dbReference type="SAM" id="SignalP"/>
    </source>
</evidence>
<evidence type="ECO:0000259" key="4">
    <source>
        <dbReference type="Pfam" id="PF13505"/>
    </source>
</evidence>
<comment type="subcellular location">
    <subcellularLocation>
        <location evidence="1">Cell outer membrane</location>
    </subcellularLocation>
</comment>
<sequence length="213" mass="22199">MNTRKKLLLLTLVGFPVAPAFSEGQVPSANSVVSPFTGIYVGARAGINDSNFGNGNPSALAGGSTNLIPPQQNYGTAMGLEAGYAWGLGPTVLGLDAYYGLNANGRSGYMSGIQPYGSRDYGLALKFGYPITSTLMPYARLGYGHLTGTLSAAGLSGDTANGGLGVEYLFAPHWSVSAEWNAMSIANNANTMNNNTYTLGVNYYFGSTKSPVH</sequence>
<feature type="chain" id="PRO_5039244651" evidence="3">
    <location>
        <begin position="23"/>
        <end position="213"/>
    </location>
</feature>
<evidence type="ECO:0000256" key="1">
    <source>
        <dbReference type="ARBA" id="ARBA00004442"/>
    </source>
</evidence>
<dbReference type="Proteomes" id="UP000683551">
    <property type="component" value="Chromosome"/>
</dbReference>
<dbReference type="GO" id="GO:0009279">
    <property type="term" value="C:cell outer membrane"/>
    <property type="evidence" value="ECO:0007669"/>
    <property type="project" value="UniProtKB-SubCell"/>
</dbReference>
<dbReference type="Pfam" id="PF13505">
    <property type="entry name" value="OMP_b-brl"/>
    <property type="match status" value="1"/>
</dbReference>
<dbReference type="EMBL" id="CP071137">
    <property type="protein sequence ID" value="QWY78388.1"/>
    <property type="molecule type" value="Genomic_DNA"/>
</dbReference>
<proteinExistence type="predicted"/>
<protein>
    <submittedName>
        <fullName evidence="5">Porin family protein</fullName>
    </submittedName>
</protein>
<gene>
    <name evidence="5" type="ORF">JZL65_04755</name>
</gene>
<feature type="signal peptide" evidence="3">
    <location>
        <begin position="1"/>
        <end position="22"/>
    </location>
</feature>
<dbReference type="RefSeq" id="WP_273145779.1">
    <property type="nucleotide sequence ID" value="NZ_CP053675.1"/>
</dbReference>
<accession>A0A9E6MXX4</accession>
<evidence type="ECO:0000256" key="2">
    <source>
        <dbReference type="ARBA" id="ARBA00022729"/>
    </source>
</evidence>
<dbReference type="InterPro" id="IPR011250">
    <property type="entry name" value="OMP/PagP_B-barrel"/>
</dbReference>
<reference evidence="5" key="1">
    <citation type="submission" date="2021-02" db="EMBL/GenBank/DDBJ databases">
        <title>Comparative genomics of Ferrovum myxofaciens strains, predominant extremophile bacteria forming large biofilm stalactites in acid mine ecosystems.</title>
        <authorList>
            <person name="Burkartova K."/>
            <person name="Ridl J."/>
            <person name="Pajer P."/>
            <person name="Falteisek L."/>
        </authorList>
    </citation>
    <scope>NUCLEOTIDE SEQUENCE</scope>
    <source>
        <strain evidence="5">MI1III</strain>
    </source>
</reference>